<gene>
    <name evidence="1" type="ORF">B0J11DRAFT_398336</name>
</gene>
<keyword evidence="2" id="KW-1185">Reference proteome</keyword>
<evidence type="ECO:0000313" key="1">
    <source>
        <dbReference type="EMBL" id="KAH7111777.1"/>
    </source>
</evidence>
<accession>A0A9P9D3I7</accession>
<dbReference type="AlphaFoldDB" id="A0A9P9D3I7"/>
<sequence length="123" mass="14264">FESFYGSVDSEYENILLAEAAVRKAVPIVKTLNAREARRVRSGSVIVIEQPSKQGKWKDGRQWDEFSSTKKFRFYRESGSQSRPLTKQVYSCEWKGQCFRIISYSDHGSRLLRPSDDPRLEPL</sequence>
<comment type="caution">
    <text evidence="1">The sequence shown here is derived from an EMBL/GenBank/DDBJ whole genome shotgun (WGS) entry which is preliminary data.</text>
</comment>
<feature type="non-terminal residue" evidence="1">
    <location>
        <position position="123"/>
    </location>
</feature>
<evidence type="ECO:0000313" key="2">
    <source>
        <dbReference type="Proteomes" id="UP000700596"/>
    </source>
</evidence>
<feature type="non-terminal residue" evidence="1">
    <location>
        <position position="1"/>
    </location>
</feature>
<dbReference type="InterPro" id="IPR018608">
    <property type="entry name" value="Gti1/Pac2"/>
</dbReference>
<organism evidence="1 2">
    <name type="scientific">Dendryphion nanum</name>
    <dbReference type="NCBI Taxonomy" id="256645"/>
    <lineage>
        <taxon>Eukaryota</taxon>
        <taxon>Fungi</taxon>
        <taxon>Dikarya</taxon>
        <taxon>Ascomycota</taxon>
        <taxon>Pezizomycotina</taxon>
        <taxon>Dothideomycetes</taxon>
        <taxon>Pleosporomycetidae</taxon>
        <taxon>Pleosporales</taxon>
        <taxon>Torulaceae</taxon>
        <taxon>Dendryphion</taxon>
    </lineage>
</organism>
<reference evidence="1" key="1">
    <citation type="journal article" date="2021" name="Nat. Commun.">
        <title>Genetic determinants of endophytism in the Arabidopsis root mycobiome.</title>
        <authorList>
            <person name="Mesny F."/>
            <person name="Miyauchi S."/>
            <person name="Thiergart T."/>
            <person name="Pickel B."/>
            <person name="Atanasova L."/>
            <person name="Karlsson M."/>
            <person name="Huettel B."/>
            <person name="Barry K.W."/>
            <person name="Haridas S."/>
            <person name="Chen C."/>
            <person name="Bauer D."/>
            <person name="Andreopoulos W."/>
            <person name="Pangilinan J."/>
            <person name="LaButti K."/>
            <person name="Riley R."/>
            <person name="Lipzen A."/>
            <person name="Clum A."/>
            <person name="Drula E."/>
            <person name="Henrissat B."/>
            <person name="Kohler A."/>
            <person name="Grigoriev I.V."/>
            <person name="Martin F.M."/>
            <person name="Hacquard S."/>
        </authorList>
    </citation>
    <scope>NUCLEOTIDE SEQUENCE</scope>
    <source>
        <strain evidence="1">MPI-CAGE-CH-0243</strain>
    </source>
</reference>
<dbReference type="Pfam" id="PF09729">
    <property type="entry name" value="Gti1_Pac2"/>
    <property type="match status" value="1"/>
</dbReference>
<proteinExistence type="predicted"/>
<name>A0A9P9D3I7_9PLEO</name>
<dbReference type="EMBL" id="JAGMWT010000023">
    <property type="protein sequence ID" value="KAH7111777.1"/>
    <property type="molecule type" value="Genomic_DNA"/>
</dbReference>
<dbReference type="Proteomes" id="UP000700596">
    <property type="component" value="Unassembled WGS sequence"/>
</dbReference>
<protein>
    <submittedName>
        <fullName evidence="1">Uncharacterized protein</fullName>
    </submittedName>
</protein>